<feature type="region of interest" description="Disordered" evidence="1">
    <location>
        <begin position="1"/>
        <end position="137"/>
    </location>
</feature>
<accession>A0A6J4S1G7</accession>
<feature type="non-terminal residue" evidence="2">
    <location>
        <position position="137"/>
    </location>
</feature>
<proteinExistence type="predicted"/>
<evidence type="ECO:0000313" key="2">
    <source>
        <dbReference type="EMBL" id="CAA9487304.1"/>
    </source>
</evidence>
<feature type="non-terminal residue" evidence="2">
    <location>
        <position position="1"/>
    </location>
</feature>
<feature type="compositionally biased region" description="Basic and acidic residues" evidence="1">
    <location>
        <begin position="111"/>
        <end position="137"/>
    </location>
</feature>
<reference evidence="2" key="1">
    <citation type="submission" date="2020-02" db="EMBL/GenBank/DDBJ databases">
        <authorList>
            <person name="Meier V. D."/>
        </authorList>
    </citation>
    <scope>NUCLEOTIDE SEQUENCE</scope>
    <source>
        <strain evidence="2">AVDCRST_MAG17</strain>
    </source>
</reference>
<evidence type="ECO:0000256" key="1">
    <source>
        <dbReference type="SAM" id="MobiDB-lite"/>
    </source>
</evidence>
<feature type="compositionally biased region" description="Basic and acidic residues" evidence="1">
    <location>
        <begin position="1"/>
        <end position="30"/>
    </location>
</feature>
<name>A0A6J4S1G7_9ACTN</name>
<protein>
    <submittedName>
        <fullName evidence="2">Uncharacterized protein</fullName>
    </submittedName>
</protein>
<dbReference type="EMBL" id="CADCVV010000040">
    <property type="protein sequence ID" value="CAA9487304.1"/>
    <property type="molecule type" value="Genomic_DNA"/>
</dbReference>
<feature type="compositionally biased region" description="Basic residues" evidence="1">
    <location>
        <begin position="31"/>
        <end position="51"/>
    </location>
</feature>
<dbReference type="AlphaFoldDB" id="A0A6J4S1G7"/>
<sequence length="137" mass="15768">DGPRRNERHRRDSGAEPHAPRGRAADDRPQCRRGGRHGQRRTGTRDRHRTRSAALERGGRGLRYRTGPRPPLLEPDLRSGRLAARACGRGDDEEVGATRHRSRRPLGGTRHPLDARHRPLLDERRSELRRLRGERRL</sequence>
<gene>
    <name evidence="2" type="ORF">AVDCRST_MAG17-579</name>
</gene>
<organism evidence="2">
    <name type="scientific">uncultured Solirubrobacterales bacterium</name>
    <dbReference type="NCBI Taxonomy" id="768556"/>
    <lineage>
        <taxon>Bacteria</taxon>
        <taxon>Bacillati</taxon>
        <taxon>Actinomycetota</taxon>
        <taxon>Thermoleophilia</taxon>
        <taxon>Solirubrobacterales</taxon>
        <taxon>environmental samples</taxon>
    </lineage>
</organism>